<name>A0A8S3CFR8_9BILA</name>
<feature type="non-terminal residue" evidence="1">
    <location>
        <position position="1"/>
    </location>
</feature>
<dbReference type="EMBL" id="CAJOBJ010181147">
    <property type="protein sequence ID" value="CAF4918583.1"/>
    <property type="molecule type" value="Genomic_DNA"/>
</dbReference>
<gene>
    <name evidence="1" type="ORF">GIL414_LOCUS52685</name>
</gene>
<sequence>ISSVPEPINYSSGENTQCDISEQLPIYDQGTSSILVPQLPESQSTVVKFELMNLSS</sequence>
<proteinExistence type="predicted"/>
<evidence type="ECO:0000313" key="1">
    <source>
        <dbReference type="EMBL" id="CAF4918583.1"/>
    </source>
</evidence>
<dbReference type="Proteomes" id="UP000681720">
    <property type="component" value="Unassembled WGS sequence"/>
</dbReference>
<evidence type="ECO:0000313" key="2">
    <source>
        <dbReference type="Proteomes" id="UP000681720"/>
    </source>
</evidence>
<protein>
    <submittedName>
        <fullName evidence="1">Uncharacterized protein</fullName>
    </submittedName>
</protein>
<comment type="caution">
    <text evidence="1">The sequence shown here is derived from an EMBL/GenBank/DDBJ whole genome shotgun (WGS) entry which is preliminary data.</text>
</comment>
<dbReference type="AlphaFoldDB" id="A0A8S3CFR8"/>
<reference evidence="1" key="1">
    <citation type="submission" date="2021-02" db="EMBL/GenBank/DDBJ databases">
        <authorList>
            <person name="Nowell W R."/>
        </authorList>
    </citation>
    <scope>NUCLEOTIDE SEQUENCE</scope>
</reference>
<organism evidence="1 2">
    <name type="scientific">Rotaria magnacalcarata</name>
    <dbReference type="NCBI Taxonomy" id="392030"/>
    <lineage>
        <taxon>Eukaryota</taxon>
        <taxon>Metazoa</taxon>
        <taxon>Spiralia</taxon>
        <taxon>Gnathifera</taxon>
        <taxon>Rotifera</taxon>
        <taxon>Eurotatoria</taxon>
        <taxon>Bdelloidea</taxon>
        <taxon>Philodinida</taxon>
        <taxon>Philodinidae</taxon>
        <taxon>Rotaria</taxon>
    </lineage>
</organism>
<accession>A0A8S3CFR8</accession>